<sequence>MKSARALWLLTYLFFSAGIARGEMAIPNKEATIKADHLSVDTPTDSYHAEGNVLITQEGASLLADSVIYHRLTGDAVAEGNVRLERGGDTMNGKKLLLNLVTQHGELLSGELFVKKSNFRLRADRLMKTGDADYRVERGTFTTCDGDRPSWHFEASRVDLTLDEYATAKHAVFYVGDVPLFYTPYLVFPANTDRQSGLMIPKLGFSSKRGFYIDQPYYWAINQSQEATFNLDIETSRGVGSGVEYRYLRPHGSQGYLHAFGIYDTNESGFRGEVQQRHLEILTPDLTLASTIHMISDRRYYLDYGEFSGEYNRQLLESTVSFDRRWDRYGLSGDLRYAQDLEAPTNDATLQRLPRLSFVAAGDKIGPLLFSMDSSVSNFIRDIGATGQRLVVHPRLAYYAKPGGALDFSMYGGFQQRLYNARGDSPDPGWRQIGQADGGATLSLPLERIYDGTTRHLLVPELQYAFVERRADQNLPLFDYDDRVLGQSIAYLSLSNTFTRKFVREGMPDEYRDILYLKLAQGYQFSGERRDLLTLVDEGNKLTDLMLESVVTPMQNLSLLLDGRYNLEDNDVSTANIGVEYKGEGKKDMARLTYRHSRGELDYLDAGLVFPLGTRFTADLEGRYSFDRGAFLGSRYALEYRQQCWSVVLAYSDRVRSHQVTGEQQFTINFSLAGLGSLGPMRTM</sequence>
<gene>
    <name evidence="2" type="ORF">E4633_12125</name>
</gene>
<dbReference type="HAMAP" id="MF_01411">
    <property type="entry name" value="LPS_assembly_LptD"/>
    <property type="match status" value="1"/>
</dbReference>
<dbReference type="Proteomes" id="UP000306416">
    <property type="component" value="Unassembled WGS sequence"/>
</dbReference>
<reference evidence="2 3" key="1">
    <citation type="submission" date="2019-04" db="EMBL/GenBank/DDBJ databases">
        <title>Geobacter oryzae sp. nov., ferric-reducing bacteria isolated from paddy soil.</title>
        <authorList>
            <person name="Xu Z."/>
            <person name="Masuda Y."/>
            <person name="Itoh H."/>
            <person name="Senoo K."/>
        </authorList>
    </citation>
    <scope>NUCLEOTIDE SEQUENCE [LARGE SCALE GENOMIC DNA]</scope>
    <source>
        <strain evidence="2 3">Red111</strain>
    </source>
</reference>
<dbReference type="GO" id="GO:0015920">
    <property type="term" value="P:lipopolysaccharide transport"/>
    <property type="evidence" value="ECO:0007669"/>
    <property type="project" value="InterPro"/>
</dbReference>
<dbReference type="EMBL" id="SRSC01000003">
    <property type="protein sequence ID" value="TGU71089.1"/>
    <property type="molecule type" value="Genomic_DNA"/>
</dbReference>
<dbReference type="PANTHER" id="PTHR30189:SF1">
    <property type="entry name" value="LPS-ASSEMBLY PROTEIN LPTD"/>
    <property type="match status" value="1"/>
</dbReference>
<proteinExistence type="inferred from homology"/>
<feature type="domain" description="LptD C-terminal" evidence="1">
    <location>
        <begin position="270"/>
        <end position="607"/>
    </location>
</feature>
<comment type="caution">
    <text evidence="2">The sequence shown here is derived from an EMBL/GenBank/DDBJ whole genome shotgun (WGS) entry which is preliminary data.</text>
</comment>
<protein>
    <submittedName>
        <fullName evidence="2">LPS-assembly protein LptD</fullName>
    </submittedName>
</protein>
<dbReference type="AlphaFoldDB" id="A0A4S1CCI8"/>
<dbReference type="InterPro" id="IPR020889">
    <property type="entry name" value="LipoPS_assembly_LptD"/>
</dbReference>
<evidence type="ECO:0000313" key="3">
    <source>
        <dbReference type="Proteomes" id="UP000306416"/>
    </source>
</evidence>
<evidence type="ECO:0000259" key="1">
    <source>
        <dbReference type="Pfam" id="PF04453"/>
    </source>
</evidence>
<dbReference type="GO" id="GO:0043165">
    <property type="term" value="P:Gram-negative-bacterium-type cell outer membrane assembly"/>
    <property type="evidence" value="ECO:0007669"/>
    <property type="project" value="InterPro"/>
</dbReference>
<dbReference type="InterPro" id="IPR050218">
    <property type="entry name" value="LptD"/>
</dbReference>
<dbReference type="GO" id="GO:0009279">
    <property type="term" value="C:cell outer membrane"/>
    <property type="evidence" value="ECO:0007669"/>
    <property type="project" value="InterPro"/>
</dbReference>
<dbReference type="GO" id="GO:1990351">
    <property type="term" value="C:transporter complex"/>
    <property type="evidence" value="ECO:0007669"/>
    <property type="project" value="TreeGrafter"/>
</dbReference>
<evidence type="ECO:0000313" key="2">
    <source>
        <dbReference type="EMBL" id="TGU71089.1"/>
    </source>
</evidence>
<organism evidence="2 3">
    <name type="scientific">Geomonas terrae</name>
    <dbReference type="NCBI Taxonomy" id="2562681"/>
    <lineage>
        <taxon>Bacteria</taxon>
        <taxon>Pseudomonadati</taxon>
        <taxon>Thermodesulfobacteriota</taxon>
        <taxon>Desulfuromonadia</taxon>
        <taxon>Geobacterales</taxon>
        <taxon>Geobacteraceae</taxon>
        <taxon>Geomonas</taxon>
    </lineage>
</organism>
<dbReference type="PANTHER" id="PTHR30189">
    <property type="entry name" value="LPS-ASSEMBLY PROTEIN"/>
    <property type="match status" value="1"/>
</dbReference>
<name>A0A4S1CCI8_9BACT</name>
<keyword evidence="3" id="KW-1185">Reference proteome</keyword>
<dbReference type="InterPro" id="IPR007543">
    <property type="entry name" value="LptD_C"/>
</dbReference>
<dbReference type="Pfam" id="PF04453">
    <property type="entry name" value="LptD"/>
    <property type="match status" value="1"/>
</dbReference>
<accession>A0A4S1CCI8</accession>